<dbReference type="STRING" id="1147741.A0A0R3RSL9"/>
<proteinExistence type="predicted"/>
<sequence length="298" mass="33734">MRQQHQSHMMSTVRGFPFPIATEDNDHENVQSDIALSSSHFHRYETIECNGMSYRQLGKTSISVSNIAFGCGAIGGLFGNFNGSLDELLNEALRNGINYIDTGMVKHDPMNFLDRPYDYRAHILLEQLTMSLKRLKLAYVDICYLQLQNADFNSSSETIFGESLEALRVAKLTGETNYIGLASYTLRNILDIVMSYGRANLCDNSLGEYIHRLENKGVPLPKLAIDYATQFPGVSTCLVSINSKGHILQCLQVARCNNLTKMNYKKTWLKLSPKYFTHVYLQVIDQHLQLGNPMMTRK</sequence>
<evidence type="ECO:0000313" key="2">
    <source>
        <dbReference type="WBParaSite" id="EEL_0000485001-mRNA-1"/>
    </source>
</evidence>
<protein>
    <submittedName>
        <fullName evidence="2">Aldo_ket_red domain-containing protein</fullName>
    </submittedName>
</protein>
<dbReference type="GO" id="GO:0016491">
    <property type="term" value="F:oxidoreductase activity"/>
    <property type="evidence" value="ECO:0007669"/>
    <property type="project" value="InterPro"/>
</dbReference>
<organism evidence="1 2">
    <name type="scientific">Elaeophora elaphi</name>
    <dbReference type="NCBI Taxonomy" id="1147741"/>
    <lineage>
        <taxon>Eukaryota</taxon>
        <taxon>Metazoa</taxon>
        <taxon>Ecdysozoa</taxon>
        <taxon>Nematoda</taxon>
        <taxon>Chromadorea</taxon>
        <taxon>Rhabditida</taxon>
        <taxon>Spirurina</taxon>
        <taxon>Spiruromorpha</taxon>
        <taxon>Filarioidea</taxon>
        <taxon>Onchocercidae</taxon>
        <taxon>Elaeophora</taxon>
    </lineage>
</organism>
<name>A0A0R3RSL9_9BILA</name>
<keyword evidence="1" id="KW-1185">Reference proteome</keyword>
<dbReference type="Gene3D" id="3.20.20.100">
    <property type="entry name" value="NADP-dependent oxidoreductase domain"/>
    <property type="match status" value="1"/>
</dbReference>
<dbReference type="SUPFAM" id="SSF51430">
    <property type="entry name" value="NAD(P)-linked oxidoreductase"/>
    <property type="match status" value="1"/>
</dbReference>
<dbReference type="Proteomes" id="UP000050640">
    <property type="component" value="Unplaced"/>
</dbReference>
<dbReference type="AlphaFoldDB" id="A0A0R3RSL9"/>
<dbReference type="GO" id="GO:0005829">
    <property type="term" value="C:cytosol"/>
    <property type="evidence" value="ECO:0007669"/>
    <property type="project" value="TreeGrafter"/>
</dbReference>
<dbReference type="InterPro" id="IPR020471">
    <property type="entry name" value="AKR"/>
</dbReference>
<dbReference type="PANTHER" id="PTHR42686:SF1">
    <property type="entry name" value="GH17980P-RELATED"/>
    <property type="match status" value="1"/>
</dbReference>
<accession>A0A0R3RSL9</accession>
<dbReference type="WBParaSite" id="EEL_0000485001-mRNA-1">
    <property type="protein sequence ID" value="EEL_0000485001-mRNA-1"/>
    <property type="gene ID" value="EEL_0000485001"/>
</dbReference>
<evidence type="ECO:0000313" key="1">
    <source>
        <dbReference type="Proteomes" id="UP000050640"/>
    </source>
</evidence>
<reference evidence="2" key="1">
    <citation type="submission" date="2017-02" db="UniProtKB">
        <authorList>
            <consortium name="WormBaseParasite"/>
        </authorList>
    </citation>
    <scope>IDENTIFICATION</scope>
</reference>
<dbReference type="PANTHER" id="PTHR42686">
    <property type="entry name" value="GH17980P-RELATED"/>
    <property type="match status" value="1"/>
</dbReference>
<dbReference type="InterPro" id="IPR036812">
    <property type="entry name" value="NAD(P)_OxRdtase_dom_sf"/>
</dbReference>